<gene>
    <name evidence="1" type="ORF">NCTC9177_04826</name>
</gene>
<comment type="caution">
    <text evidence="1">The sequence shown here is derived from an EMBL/GenBank/DDBJ whole genome shotgun (WGS) entry which is preliminary data.</text>
</comment>
<sequence length="71" mass="8473">MNYFIVSIFMTVVSADEKIKNRPSFSFFYKGAGAKKFMIVNGDNLRRISELQCIYFYCRFVIYFLFAIWRG</sequence>
<dbReference type="AlphaFoldDB" id="A0A7H4MKS6"/>
<accession>A0A7H4MKS6</accession>
<evidence type="ECO:0000313" key="1">
    <source>
        <dbReference type="EMBL" id="STS90926.1"/>
    </source>
</evidence>
<reference evidence="1 2" key="1">
    <citation type="submission" date="2018-06" db="EMBL/GenBank/DDBJ databases">
        <authorList>
            <consortium name="Pathogen Informatics"/>
            <person name="Doyle S."/>
        </authorList>
    </citation>
    <scope>NUCLEOTIDE SEQUENCE [LARGE SCALE GENOMIC DNA]</scope>
    <source>
        <strain evidence="1 2">NCTC9177</strain>
    </source>
</reference>
<protein>
    <submittedName>
        <fullName evidence="1">Uncharacterized protein</fullName>
    </submittedName>
</protein>
<dbReference type="Proteomes" id="UP000254545">
    <property type="component" value="Unassembled WGS sequence"/>
</dbReference>
<name>A0A7H4MKS6_KLEVA</name>
<proteinExistence type="predicted"/>
<organism evidence="1 2">
    <name type="scientific">Klebsiella variicola</name>
    <dbReference type="NCBI Taxonomy" id="244366"/>
    <lineage>
        <taxon>Bacteria</taxon>
        <taxon>Pseudomonadati</taxon>
        <taxon>Pseudomonadota</taxon>
        <taxon>Gammaproteobacteria</taxon>
        <taxon>Enterobacterales</taxon>
        <taxon>Enterobacteriaceae</taxon>
        <taxon>Klebsiella/Raoultella group</taxon>
        <taxon>Klebsiella</taxon>
        <taxon>Klebsiella pneumoniae complex</taxon>
    </lineage>
</organism>
<dbReference type="EMBL" id="UGKR01000003">
    <property type="protein sequence ID" value="STS90926.1"/>
    <property type="molecule type" value="Genomic_DNA"/>
</dbReference>
<evidence type="ECO:0000313" key="2">
    <source>
        <dbReference type="Proteomes" id="UP000254545"/>
    </source>
</evidence>